<dbReference type="AlphaFoldDB" id="A0A0P9C6K0"/>
<evidence type="ECO:0000256" key="3">
    <source>
        <dbReference type="ARBA" id="ARBA00022989"/>
    </source>
</evidence>
<dbReference type="Pfam" id="PF09685">
    <property type="entry name" value="MamF_MmsF"/>
    <property type="match status" value="1"/>
</dbReference>
<name>A0A0P9C6K0_9GAMM</name>
<reference evidence="7" key="1">
    <citation type="submission" date="2016-10" db="EMBL/GenBank/DDBJ databases">
        <authorList>
            <person name="Varghese N."/>
        </authorList>
    </citation>
    <scope>NUCLEOTIDE SEQUENCE [LARGE SCALE GENOMIC DNA]</scope>
    <source>
        <strain evidence="7">HL 19</strain>
    </source>
</reference>
<dbReference type="OrthoDB" id="8778085at2"/>
<gene>
    <name evidence="6" type="ORF">SAMN05661077_2685</name>
</gene>
<evidence type="ECO:0000256" key="4">
    <source>
        <dbReference type="ARBA" id="ARBA00023136"/>
    </source>
</evidence>
<dbReference type="Proteomes" id="UP000183104">
    <property type="component" value="Unassembled WGS sequence"/>
</dbReference>
<dbReference type="EMBL" id="FMUN01000008">
    <property type="protein sequence ID" value="SCY61361.1"/>
    <property type="molecule type" value="Genomic_DNA"/>
</dbReference>
<evidence type="ECO:0000256" key="5">
    <source>
        <dbReference type="SAM" id="Phobius"/>
    </source>
</evidence>
<proteinExistence type="predicted"/>
<organism evidence="6 7">
    <name type="scientific">Thiohalorhabdus denitrificans</name>
    <dbReference type="NCBI Taxonomy" id="381306"/>
    <lineage>
        <taxon>Bacteria</taxon>
        <taxon>Pseudomonadati</taxon>
        <taxon>Pseudomonadota</taxon>
        <taxon>Gammaproteobacteria</taxon>
        <taxon>Thiohalorhabdales</taxon>
        <taxon>Thiohalorhabdaceae</taxon>
        <taxon>Thiohalorhabdus</taxon>
    </lineage>
</organism>
<accession>A0A0P9C6K0</accession>
<dbReference type="InterPro" id="IPR019109">
    <property type="entry name" value="MamF_MmsF"/>
</dbReference>
<sequence>MQSSATDRSAPGDRRLAVWAEALYLVNLLPAPVLGFGLLLWLFLTRGPTASPLAACHLRQAVAASIWAGILIGAAALLIVGVGGFDRPATWVLLILYITCVHSMFILFGVIGLTRAMAGQPFRYPLIGPRCGEK</sequence>
<protein>
    <submittedName>
        <fullName evidence="6">Uncharacterized protein</fullName>
    </submittedName>
</protein>
<evidence type="ECO:0000256" key="1">
    <source>
        <dbReference type="ARBA" id="ARBA00004141"/>
    </source>
</evidence>
<evidence type="ECO:0000313" key="6">
    <source>
        <dbReference type="EMBL" id="SCY61361.1"/>
    </source>
</evidence>
<feature type="transmembrane region" description="Helical" evidence="5">
    <location>
        <begin position="64"/>
        <end position="85"/>
    </location>
</feature>
<feature type="transmembrane region" description="Helical" evidence="5">
    <location>
        <begin position="91"/>
        <end position="113"/>
    </location>
</feature>
<dbReference type="STRING" id="381306.AN478_06610"/>
<dbReference type="RefSeq" id="WP_054965828.1">
    <property type="nucleotide sequence ID" value="NZ_FMUN01000008.1"/>
</dbReference>
<keyword evidence="4 5" id="KW-0472">Membrane</keyword>
<feature type="transmembrane region" description="Helical" evidence="5">
    <location>
        <begin position="22"/>
        <end position="44"/>
    </location>
</feature>
<evidence type="ECO:0000256" key="2">
    <source>
        <dbReference type="ARBA" id="ARBA00022692"/>
    </source>
</evidence>
<keyword evidence="3 5" id="KW-1133">Transmembrane helix</keyword>
<keyword evidence="7" id="KW-1185">Reference proteome</keyword>
<keyword evidence="2 5" id="KW-0812">Transmembrane</keyword>
<evidence type="ECO:0000313" key="7">
    <source>
        <dbReference type="Proteomes" id="UP000183104"/>
    </source>
</evidence>
<comment type="subcellular location">
    <subcellularLocation>
        <location evidence="1">Membrane</location>
        <topology evidence="1">Multi-pass membrane protein</topology>
    </subcellularLocation>
</comment>